<dbReference type="Proteomes" id="UP000270342">
    <property type="component" value="Unassembled WGS sequence"/>
</dbReference>
<sequence>MENIMTTSRHPTKRAPSDTTATQPLDEALEETFPASDPIAIPPDASEAQRKPRSATIKRDTRHAPSSRTRH</sequence>
<dbReference type="AlphaFoldDB" id="A0A494X7I0"/>
<feature type="compositionally biased region" description="Low complexity" evidence="1">
    <location>
        <begin position="34"/>
        <end position="46"/>
    </location>
</feature>
<keyword evidence="3" id="KW-1185">Reference proteome</keyword>
<protein>
    <submittedName>
        <fullName evidence="2">Uncharacterized protein</fullName>
    </submittedName>
</protein>
<accession>A0A494X7I0</accession>
<organism evidence="2 3">
    <name type="scientific">Pararobbsia silviterrae</name>
    <dbReference type="NCBI Taxonomy" id="1792498"/>
    <lineage>
        <taxon>Bacteria</taxon>
        <taxon>Pseudomonadati</taxon>
        <taxon>Pseudomonadota</taxon>
        <taxon>Betaproteobacteria</taxon>
        <taxon>Burkholderiales</taxon>
        <taxon>Burkholderiaceae</taxon>
        <taxon>Pararobbsia</taxon>
    </lineage>
</organism>
<proteinExistence type="predicted"/>
<name>A0A494X7I0_9BURK</name>
<gene>
    <name evidence="2" type="ORF">D7S86_25340</name>
</gene>
<feature type="region of interest" description="Disordered" evidence="1">
    <location>
        <begin position="1"/>
        <end position="71"/>
    </location>
</feature>
<reference evidence="2 3" key="1">
    <citation type="submission" date="2018-10" db="EMBL/GenBank/DDBJ databases">
        <title>Robbsia sp. DHC34, isolated from soil.</title>
        <authorList>
            <person name="Gao Z.-H."/>
            <person name="Qiu L.-H."/>
        </authorList>
    </citation>
    <scope>NUCLEOTIDE SEQUENCE [LARGE SCALE GENOMIC DNA]</scope>
    <source>
        <strain evidence="2 3">DHC34</strain>
    </source>
</reference>
<comment type="caution">
    <text evidence="2">The sequence shown here is derived from an EMBL/GenBank/DDBJ whole genome shotgun (WGS) entry which is preliminary data.</text>
</comment>
<dbReference type="EMBL" id="RBZU01000015">
    <property type="protein sequence ID" value="RKP46242.1"/>
    <property type="molecule type" value="Genomic_DNA"/>
</dbReference>
<evidence type="ECO:0000313" key="3">
    <source>
        <dbReference type="Proteomes" id="UP000270342"/>
    </source>
</evidence>
<evidence type="ECO:0000256" key="1">
    <source>
        <dbReference type="SAM" id="MobiDB-lite"/>
    </source>
</evidence>
<evidence type="ECO:0000313" key="2">
    <source>
        <dbReference type="EMBL" id="RKP46242.1"/>
    </source>
</evidence>